<dbReference type="AlphaFoldDB" id="A0A843YRK5"/>
<comment type="caution">
    <text evidence="1">The sequence shown here is derived from an EMBL/GenBank/DDBJ whole genome shotgun (WGS) entry which is preliminary data.</text>
</comment>
<accession>A0A843YRK5</accession>
<gene>
    <name evidence="1" type="ORF">GEV47_08010</name>
</gene>
<protein>
    <submittedName>
        <fullName evidence="1">BrnT family toxin</fullName>
    </submittedName>
</protein>
<evidence type="ECO:0000313" key="1">
    <source>
        <dbReference type="EMBL" id="MQR00627.1"/>
    </source>
</evidence>
<sequence>MCIEFDQSKRDKTYIERGLEFASAAEIFTLKHLTVEDTRNAYSEPRFQTMGWLEGRIVMVVWTSRGKYKRIISMRKANEREIAKVKRYLD</sequence>
<dbReference type="Gene3D" id="3.10.450.530">
    <property type="entry name" value="Ribonuclease toxin, BrnT, of type II toxin-antitoxin system"/>
    <property type="match status" value="1"/>
</dbReference>
<dbReference type="InterPro" id="IPR038573">
    <property type="entry name" value="BrnT_sf"/>
</dbReference>
<reference evidence="1 2" key="1">
    <citation type="submission" date="2019-10" db="EMBL/GenBank/DDBJ databases">
        <title>Glaciimonas soli sp. nov., a psychrophilic bacterium isolated from the forest soil of a high elevation mountain in Taiwan.</title>
        <authorList>
            <person name="Wang L.-T."/>
            <person name="Shieh W.Y."/>
        </authorList>
    </citation>
    <scope>NUCLEOTIDE SEQUENCE [LARGE SCALE GENOMIC DNA]</scope>
    <source>
        <strain evidence="1 2">GS1</strain>
    </source>
</reference>
<keyword evidence="2" id="KW-1185">Reference proteome</keyword>
<proteinExistence type="predicted"/>
<dbReference type="Proteomes" id="UP000451565">
    <property type="component" value="Unassembled WGS sequence"/>
</dbReference>
<name>A0A843YRK5_9BURK</name>
<dbReference type="Pfam" id="PF04365">
    <property type="entry name" value="BrnT_toxin"/>
    <property type="match status" value="1"/>
</dbReference>
<dbReference type="EMBL" id="WINI01000003">
    <property type="protein sequence ID" value="MQR00627.1"/>
    <property type="molecule type" value="Genomic_DNA"/>
</dbReference>
<dbReference type="OrthoDB" id="9798158at2"/>
<organism evidence="1 2">
    <name type="scientific">Glaciimonas soli</name>
    <dbReference type="NCBI Taxonomy" id="2590999"/>
    <lineage>
        <taxon>Bacteria</taxon>
        <taxon>Pseudomonadati</taxon>
        <taxon>Pseudomonadota</taxon>
        <taxon>Betaproteobacteria</taxon>
        <taxon>Burkholderiales</taxon>
        <taxon>Oxalobacteraceae</taxon>
        <taxon>Glaciimonas</taxon>
    </lineage>
</organism>
<dbReference type="InterPro" id="IPR007460">
    <property type="entry name" value="BrnT_toxin"/>
</dbReference>
<evidence type="ECO:0000313" key="2">
    <source>
        <dbReference type="Proteomes" id="UP000451565"/>
    </source>
</evidence>